<reference evidence="1 2" key="1">
    <citation type="submission" date="2013-02" db="EMBL/GenBank/DDBJ databases">
        <authorList>
            <person name="Genoscope - CEA"/>
        </authorList>
    </citation>
    <scope>NUCLEOTIDE SEQUENCE [LARGE SCALE GENOMIC DNA]</scope>
    <source>
        <strain evidence="1 2">STM 2683</strain>
    </source>
</reference>
<keyword evidence="2" id="KW-1185">Reference proteome</keyword>
<sequence length="63" mass="6432">MRAKAGARPSAAGVVGVAFPISLPEAFGPIALSPCLPLNLSVGVSIHAVSGAFTEPHHKWLTQ</sequence>
<name>M5ENF7_9HYPH</name>
<dbReference type="Proteomes" id="UP000012062">
    <property type="component" value="Unassembled WGS sequence"/>
</dbReference>
<proteinExistence type="predicted"/>
<gene>
    <name evidence="1" type="ORF">MESS2_1640038</name>
</gene>
<organism evidence="1 2">
    <name type="scientific">Mesorhizobium metallidurans STM 2683</name>
    <dbReference type="NCBI Taxonomy" id="1297569"/>
    <lineage>
        <taxon>Bacteria</taxon>
        <taxon>Pseudomonadati</taxon>
        <taxon>Pseudomonadota</taxon>
        <taxon>Alphaproteobacteria</taxon>
        <taxon>Hyphomicrobiales</taxon>
        <taxon>Phyllobacteriaceae</taxon>
        <taxon>Mesorhizobium</taxon>
    </lineage>
</organism>
<dbReference type="AlphaFoldDB" id="M5ENF7"/>
<comment type="caution">
    <text evidence="1">The sequence shown here is derived from an EMBL/GenBank/DDBJ whole genome shotgun (WGS) entry which is preliminary data.</text>
</comment>
<evidence type="ECO:0000313" key="1">
    <source>
        <dbReference type="EMBL" id="CCV05710.1"/>
    </source>
</evidence>
<evidence type="ECO:0000313" key="2">
    <source>
        <dbReference type="Proteomes" id="UP000012062"/>
    </source>
</evidence>
<accession>M5ENF7</accession>
<dbReference type="EMBL" id="CAUM01000073">
    <property type="protein sequence ID" value="CCV05710.1"/>
    <property type="molecule type" value="Genomic_DNA"/>
</dbReference>
<protein>
    <submittedName>
        <fullName evidence="1">Uncharacterized protein</fullName>
    </submittedName>
</protein>